<gene>
    <name evidence="1" type="ORF">LCGC14_3013680</name>
</gene>
<reference evidence="1" key="1">
    <citation type="journal article" date="2015" name="Nature">
        <title>Complex archaea that bridge the gap between prokaryotes and eukaryotes.</title>
        <authorList>
            <person name="Spang A."/>
            <person name="Saw J.H."/>
            <person name="Jorgensen S.L."/>
            <person name="Zaremba-Niedzwiedzka K."/>
            <person name="Martijn J."/>
            <person name="Lind A.E."/>
            <person name="van Eijk R."/>
            <person name="Schleper C."/>
            <person name="Guy L."/>
            <person name="Ettema T.J."/>
        </authorList>
    </citation>
    <scope>NUCLEOTIDE SEQUENCE</scope>
</reference>
<dbReference type="Pfam" id="PF03692">
    <property type="entry name" value="CxxCxxCC"/>
    <property type="match status" value="1"/>
</dbReference>
<protein>
    <recommendedName>
        <fullName evidence="2">Zinc/iron-chelating domain-containing protein</fullName>
    </recommendedName>
</protein>
<organism evidence="1">
    <name type="scientific">marine sediment metagenome</name>
    <dbReference type="NCBI Taxonomy" id="412755"/>
    <lineage>
        <taxon>unclassified sequences</taxon>
        <taxon>metagenomes</taxon>
        <taxon>ecological metagenomes</taxon>
    </lineage>
</organism>
<name>A0A0F8WXX8_9ZZZZ</name>
<evidence type="ECO:0008006" key="2">
    <source>
        <dbReference type="Google" id="ProtNLM"/>
    </source>
</evidence>
<dbReference type="AlphaFoldDB" id="A0A0F8WXX8"/>
<proteinExistence type="predicted"/>
<dbReference type="InterPro" id="IPR005358">
    <property type="entry name" value="Puta_zinc/iron-chelating_dom"/>
</dbReference>
<comment type="caution">
    <text evidence="1">The sequence shown here is derived from an EMBL/GenBank/DDBJ whole genome shotgun (WGS) entry which is preliminary data.</text>
</comment>
<accession>A0A0F8WXX8</accession>
<sequence>MDVHLHHALGSVKIHLTDVASRAEKRRLRMHGDIIRCRARCSGCCARLINVSMAEAVIAYEHLKQDGTWPDVRKKAIEQMGILRITDPMAWFKMNRKCPILNTDTNLCRAYAVRPATCSTHFVSSDPELCDPWSTHAGKFETVNFPDLFQKFQGRMAECVQGYGIFTLVLPIPSGLLLAERISVKSNLDFSEVITLFFHEL</sequence>
<dbReference type="EMBL" id="LAZR01062441">
    <property type="protein sequence ID" value="KKK61503.1"/>
    <property type="molecule type" value="Genomic_DNA"/>
</dbReference>
<evidence type="ECO:0000313" key="1">
    <source>
        <dbReference type="EMBL" id="KKK61503.1"/>
    </source>
</evidence>